<dbReference type="SUPFAM" id="SSF48576">
    <property type="entry name" value="Terpenoid synthases"/>
    <property type="match status" value="1"/>
</dbReference>
<dbReference type="GO" id="GO:0046872">
    <property type="term" value="F:metal ion binding"/>
    <property type="evidence" value="ECO:0007669"/>
    <property type="project" value="UniProtKB-KW"/>
</dbReference>
<dbReference type="PANTHER" id="PTHR12001">
    <property type="entry name" value="GERANYLGERANYL PYROPHOSPHATE SYNTHASE"/>
    <property type="match status" value="1"/>
</dbReference>
<comment type="cofactor">
    <cofactor evidence="1">
        <name>Mg(2+)</name>
        <dbReference type="ChEBI" id="CHEBI:18420"/>
    </cofactor>
</comment>
<evidence type="ECO:0000256" key="4">
    <source>
        <dbReference type="ARBA" id="ARBA00022723"/>
    </source>
</evidence>
<comment type="similarity">
    <text evidence="2 6">Belongs to the FPP/GGPP synthase family.</text>
</comment>
<reference evidence="7" key="1">
    <citation type="submission" date="2020-04" db="EMBL/GenBank/DDBJ databases">
        <title>Deep metagenomics examines the oral microbiome during advanced dental caries in children, revealing novel taxa and co-occurrences with host molecules.</title>
        <authorList>
            <person name="Baker J.L."/>
            <person name="Morton J.T."/>
            <person name="Dinis M."/>
            <person name="Alvarez R."/>
            <person name="Tran N.C."/>
            <person name="Knight R."/>
            <person name="Edlund A."/>
        </authorList>
    </citation>
    <scope>NUCLEOTIDE SEQUENCE</scope>
    <source>
        <strain evidence="7">JCVI_34_bin.1</strain>
    </source>
</reference>
<dbReference type="PANTHER" id="PTHR12001:SF69">
    <property type="entry name" value="ALL TRANS-POLYPRENYL-DIPHOSPHATE SYNTHASE PDSS1"/>
    <property type="match status" value="1"/>
</dbReference>
<dbReference type="AlphaFoldDB" id="A0A929WYI2"/>
<keyword evidence="4" id="KW-0479">Metal-binding</keyword>
<dbReference type="RefSeq" id="WP_303762634.1">
    <property type="nucleotide sequence ID" value="NZ_JABZGR010000001.1"/>
</dbReference>
<comment type="caution">
    <text evidence="7">The sequence shown here is derived from an EMBL/GenBank/DDBJ whole genome shotgun (WGS) entry which is preliminary data.</text>
</comment>
<dbReference type="GO" id="GO:0008299">
    <property type="term" value="P:isoprenoid biosynthetic process"/>
    <property type="evidence" value="ECO:0007669"/>
    <property type="project" value="InterPro"/>
</dbReference>
<gene>
    <name evidence="7" type="ORF">HXK21_01010</name>
</gene>
<dbReference type="Proteomes" id="UP000704068">
    <property type="component" value="Unassembled WGS sequence"/>
</dbReference>
<sequence length="326" mass="36274">MKVDKLAEIRRPIEAELNEYARLFAESLTHEDDYLGQALNYVRRRNGKMMRPILVLLAAKAFAPISEKTLRSAVTLELLHTASLIHDDVVDDSGERRGQASVNARFGNKVAVLVGDYLLSKSLHQAYLTDDLRIVEIVARLGGTLAEGEVKQLANIRQAVATEEAYFDVIRHKTAALFAACTRLGAISADCAPATVEQVATFGEIIGLCFQIRDDIFDYYDDEIIGKPTGNDMMEGKLTLPAIYALNHTDRTDVQTWVAHVKARTATPEEIKSLVDFTKSSGGIDYAHQRMEELRKEADEALNAFPDEAVRRSLAAYLAYTIDRKL</sequence>
<evidence type="ECO:0000313" key="7">
    <source>
        <dbReference type="EMBL" id="MBF0969612.1"/>
    </source>
</evidence>
<dbReference type="Pfam" id="PF00348">
    <property type="entry name" value="polyprenyl_synt"/>
    <property type="match status" value="1"/>
</dbReference>
<dbReference type="GO" id="GO:0004659">
    <property type="term" value="F:prenyltransferase activity"/>
    <property type="evidence" value="ECO:0007669"/>
    <property type="project" value="InterPro"/>
</dbReference>
<dbReference type="PROSITE" id="PS00723">
    <property type="entry name" value="POLYPRENYL_SYNTHASE_1"/>
    <property type="match status" value="1"/>
</dbReference>
<evidence type="ECO:0000256" key="6">
    <source>
        <dbReference type="RuleBase" id="RU004466"/>
    </source>
</evidence>
<evidence type="ECO:0000313" key="8">
    <source>
        <dbReference type="Proteomes" id="UP000704068"/>
    </source>
</evidence>
<evidence type="ECO:0000256" key="2">
    <source>
        <dbReference type="ARBA" id="ARBA00006706"/>
    </source>
</evidence>
<dbReference type="InterPro" id="IPR033749">
    <property type="entry name" value="Polyprenyl_synt_CS"/>
</dbReference>
<keyword evidence="5" id="KW-0460">Magnesium</keyword>
<dbReference type="SFLD" id="SFLDS00005">
    <property type="entry name" value="Isoprenoid_Synthase_Type_I"/>
    <property type="match status" value="1"/>
</dbReference>
<keyword evidence="3 6" id="KW-0808">Transferase</keyword>
<evidence type="ECO:0000256" key="3">
    <source>
        <dbReference type="ARBA" id="ARBA00022679"/>
    </source>
</evidence>
<organism evidence="7 8">
    <name type="scientific">Alloprevotella tannerae</name>
    <dbReference type="NCBI Taxonomy" id="76122"/>
    <lineage>
        <taxon>Bacteria</taxon>
        <taxon>Pseudomonadati</taxon>
        <taxon>Bacteroidota</taxon>
        <taxon>Bacteroidia</taxon>
        <taxon>Bacteroidales</taxon>
        <taxon>Prevotellaceae</taxon>
        <taxon>Alloprevotella</taxon>
    </lineage>
</organism>
<evidence type="ECO:0000256" key="5">
    <source>
        <dbReference type="ARBA" id="ARBA00022842"/>
    </source>
</evidence>
<accession>A0A929WYI2</accession>
<dbReference type="PROSITE" id="PS00444">
    <property type="entry name" value="POLYPRENYL_SYNTHASE_2"/>
    <property type="match status" value="1"/>
</dbReference>
<dbReference type="InterPro" id="IPR008949">
    <property type="entry name" value="Isoprenoid_synthase_dom_sf"/>
</dbReference>
<dbReference type="CDD" id="cd00685">
    <property type="entry name" value="Trans_IPPS_HT"/>
    <property type="match status" value="1"/>
</dbReference>
<name>A0A929WYI2_9BACT</name>
<dbReference type="EMBL" id="JABZGR010000001">
    <property type="protein sequence ID" value="MBF0969612.1"/>
    <property type="molecule type" value="Genomic_DNA"/>
</dbReference>
<evidence type="ECO:0000256" key="1">
    <source>
        <dbReference type="ARBA" id="ARBA00001946"/>
    </source>
</evidence>
<dbReference type="Gene3D" id="1.10.600.10">
    <property type="entry name" value="Farnesyl Diphosphate Synthase"/>
    <property type="match status" value="1"/>
</dbReference>
<proteinExistence type="inferred from homology"/>
<protein>
    <submittedName>
        <fullName evidence="7">Polyprenyl synthetase family protein</fullName>
    </submittedName>
</protein>
<dbReference type="InterPro" id="IPR000092">
    <property type="entry name" value="Polyprenyl_synt"/>
</dbReference>